<dbReference type="FunFam" id="1.10.510.10:FF:000084">
    <property type="entry name" value="Wall-associated receptor kinase 2"/>
    <property type="match status" value="1"/>
</dbReference>
<keyword evidence="5" id="KW-0418">Kinase</keyword>
<evidence type="ECO:0000256" key="5">
    <source>
        <dbReference type="ARBA" id="ARBA00022777"/>
    </source>
</evidence>
<evidence type="ECO:0000256" key="2">
    <source>
        <dbReference type="ARBA" id="ARBA00022679"/>
    </source>
</evidence>
<reference evidence="12" key="2">
    <citation type="submission" date="2018-05" db="EMBL/GenBank/DDBJ databases">
        <title>OmerRS3 (Oryza meridionalis Reference Sequence Version 3).</title>
        <authorList>
            <person name="Zhang J."/>
            <person name="Kudrna D."/>
            <person name="Lee S."/>
            <person name="Talag J."/>
            <person name="Welchert J."/>
            <person name="Wing R.A."/>
        </authorList>
    </citation>
    <scope>NUCLEOTIDE SEQUENCE [LARGE SCALE GENOMIC DNA]</scope>
    <source>
        <strain evidence="12">cv. OR44</strain>
    </source>
</reference>
<dbReference type="STRING" id="40149.A0A0E0ET34"/>
<dbReference type="PROSITE" id="PS00107">
    <property type="entry name" value="PROTEIN_KINASE_ATP"/>
    <property type="match status" value="1"/>
</dbReference>
<evidence type="ECO:0000256" key="6">
    <source>
        <dbReference type="ARBA" id="ARBA00022840"/>
    </source>
</evidence>
<organism evidence="12">
    <name type="scientific">Oryza meridionalis</name>
    <dbReference type="NCBI Taxonomy" id="40149"/>
    <lineage>
        <taxon>Eukaryota</taxon>
        <taxon>Viridiplantae</taxon>
        <taxon>Streptophyta</taxon>
        <taxon>Embryophyta</taxon>
        <taxon>Tracheophyta</taxon>
        <taxon>Spermatophyta</taxon>
        <taxon>Magnoliopsida</taxon>
        <taxon>Liliopsida</taxon>
        <taxon>Poales</taxon>
        <taxon>Poaceae</taxon>
        <taxon>BOP clade</taxon>
        <taxon>Oryzoideae</taxon>
        <taxon>Oryzeae</taxon>
        <taxon>Oryzinae</taxon>
        <taxon>Oryza</taxon>
    </lineage>
</organism>
<dbReference type="SUPFAM" id="SSF56112">
    <property type="entry name" value="Protein kinase-like (PK-like)"/>
    <property type="match status" value="1"/>
</dbReference>
<feature type="domain" description="Protein kinase" evidence="11">
    <location>
        <begin position="393"/>
        <end position="675"/>
    </location>
</feature>
<comment type="subcellular location">
    <subcellularLocation>
        <location evidence="1">Membrane</location>
        <topology evidence="1">Single-pass type I membrane protein</topology>
    </subcellularLocation>
</comment>
<evidence type="ECO:0000256" key="3">
    <source>
        <dbReference type="ARBA" id="ARBA00022729"/>
    </source>
</evidence>
<dbReference type="PROSITE" id="PS50011">
    <property type="entry name" value="PROTEIN_KINASE_DOM"/>
    <property type="match status" value="1"/>
</dbReference>
<keyword evidence="2" id="KW-0808">Transferase</keyword>
<reference evidence="12" key="1">
    <citation type="submission" date="2015-04" db="UniProtKB">
        <authorList>
            <consortium name="EnsemblPlants"/>
        </authorList>
    </citation>
    <scope>IDENTIFICATION</scope>
</reference>
<dbReference type="InterPro" id="IPR000719">
    <property type="entry name" value="Prot_kinase_dom"/>
</dbReference>
<dbReference type="Pfam" id="PF00069">
    <property type="entry name" value="Pkinase"/>
    <property type="match status" value="1"/>
</dbReference>
<evidence type="ECO:0000256" key="1">
    <source>
        <dbReference type="ARBA" id="ARBA00004479"/>
    </source>
</evidence>
<evidence type="ECO:0000256" key="10">
    <source>
        <dbReference type="SAM" id="SignalP"/>
    </source>
</evidence>
<dbReference type="PANTHER" id="PTHR27005">
    <property type="entry name" value="WALL-ASSOCIATED RECEPTOR KINASE-LIKE 21"/>
    <property type="match status" value="1"/>
</dbReference>
<dbReference type="eggNOG" id="ENOG502QQPF">
    <property type="taxonomic scope" value="Eukaryota"/>
</dbReference>
<dbReference type="GO" id="GO:0007166">
    <property type="term" value="P:cell surface receptor signaling pathway"/>
    <property type="evidence" value="ECO:0007669"/>
    <property type="project" value="InterPro"/>
</dbReference>
<dbReference type="InterPro" id="IPR017441">
    <property type="entry name" value="Protein_kinase_ATP_BS"/>
</dbReference>
<evidence type="ECO:0000256" key="8">
    <source>
        <dbReference type="ARBA" id="ARBA00023180"/>
    </source>
</evidence>
<keyword evidence="6 9" id="KW-0067">ATP-binding</keyword>
<dbReference type="FunFam" id="3.30.200.20:FF:000337">
    <property type="entry name" value="Wall-associated receptor kinase 3"/>
    <property type="match status" value="1"/>
</dbReference>
<dbReference type="PROSITE" id="PS00108">
    <property type="entry name" value="PROTEIN_KINASE_ST"/>
    <property type="match status" value="1"/>
</dbReference>
<evidence type="ECO:0000256" key="4">
    <source>
        <dbReference type="ARBA" id="ARBA00022741"/>
    </source>
</evidence>
<dbReference type="InterPro" id="IPR045274">
    <property type="entry name" value="WAK-like"/>
</dbReference>
<proteinExistence type="predicted"/>
<name>A0A0E0ET34_9ORYZ</name>
<protein>
    <recommendedName>
        <fullName evidence="11">Protein kinase domain-containing protein</fullName>
    </recommendedName>
</protein>
<dbReference type="Gramene" id="OMERI09G10500.1">
    <property type="protein sequence ID" value="OMERI09G10500.1"/>
    <property type="gene ID" value="OMERI09G10500"/>
</dbReference>
<feature type="binding site" evidence="9">
    <location>
        <position position="421"/>
    </location>
    <ligand>
        <name>ATP</name>
        <dbReference type="ChEBI" id="CHEBI:30616"/>
    </ligand>
</feature>
<evidence type="ECO:0000256" key="7">
    <source>
        <dbReference type="ARBA" id="ARBA00023157"/>
    </source>
</evidence>
<keyword evidence="8" id="KW-0325">Glycoprotein</keyword>
<evidence type="ECO:0000313" key="13">
    <source>
        <dbReference type="Proteomes" id="UP000008021"/>
    </source>
</evidence>
<dbReference type="Pfam" id="PF13947">
    <property type="entry name" value="GUB_WAK_bind"/>
    <property type="match status" value="1"/>
</dbReference>
<dbReference type="GO" id="GO:0005524">
    <property type="term" value="F:ATP binding"/>
    <property type="evidence" value="ECO:0007669"/>
    <property type="project" value="UniProtKB-UniRule"/>
</dbReference>
<evidence type="ECO:0000256" key="9">
    <source>
        <dbReference type="PROSITE-ProRule" id="PRU10141"/>
    </source>
</evidence>
<feature type="chain" id="PRO_5002358701" description="Protein kinase domain-containing protein" evidence="10">
    <location>
        <begin position="27"/>
        <end position="815"/>
    </location>
</feature>
<dbReference type="GO" id="GO:0004674">
    <property type="term" value="F:protein serine/threonine kinase activity"/>
    <property type="evidence" value="ECO:0007669"/>
    <property type="project" value="TreeGrafter"/>
</dbReference>
<dbReference type="InterPro" id="IPR008271">
    <property type="entry name" value="Ser/Thr_kinase_AS"/>
</dbReference>
<dbReference type="Gene3D" id="3.30.200.20">
    <property type="entry name" value="Phosphorylase Kinase, domain 1"/>
    <property type="match status" value="1"/>
</dbReference>
<dbReference type="GO" id="GO:0030247">
    <property type="term" value="F:polysaccharide binding"/>
    <property type="evidence" value="ECO:0007669"/>
    <property type="project" value="InterPro"/>
</dbReference>
<dbReference type="SMART" id="SM00220">
    <property type="entry name" value="S_TKc"/>
    <property type="match status" value="1"/>
</dbReference>
<sequence length="815" mass="90891">MKLRYARAVLAGRFCLWLSAVWVATADVPAGQRSGCPDRCGDVDIPFPYGIGKECAMQTGFQFDLACDSVNGTEKPFFRGIEVTKISVEDGKAWMKLGISSQCYDQQTRKMKYNEVWADFDRSPFWLSADNKIIAIGCRTLAYMSSNAVSILSICLRVLSPPCPLYILLLGLIIHLQILQYVIGCVSSCNYSTPVNGICSGVGCCQVDVPGRIFWYQGIFDENYNTTEIWRSSPCSYMVLMEKKSFQFSTTYLNSTVFNETYKGKVPVVLDWVITLDTCEEAKSNRSSYACVSTNSDCVDDPSGGYRCRCSNGYQGNPYIKDGCQGASVGLVILVITITCACLIHDRRKLKHIKNQYFRRHGGLLLYEEMKSKQGLAFKIFSEEELQQATNRFDEHQVLGQGGNGIVYKGHLKDDLEVAVKRCMTIDKQKEKEFGKEMLILSQINHKNIVKLLGCCLEVEVPILVYESIPNGTLFHLIHGNNNGWHIPLVTRLRIAHESAEALAYLHSCASPPILHGDVKSSNILLDSNLSAKVSEFGASILAPTDETQFVTLVQGTCGYLDPEYMQTCQLTDKSDVYSFGVVLLELITRKKPFNLDAPENEKSLSMRFLFAIKENNLNDILDDQIKNNENMGFLEEIAELATQCLEMSGLDRPSMKEVRDKLDRLRKVIEHPWEQENLEELESLLGESSRAVISKVESTGNFSIEKKVVEGLESGHKLSEILDPQKILEGVEDVDLVAALAGECLSLNGQARPTVKNVEMRLQRLSGEDSNTVQGSKIEMYHDVSAQMSISKGSSSSKQCSIEEDALLSASFPR</sequence>
<feature type="signal peptide" evidence="10">
    <location>
        <begin position="1"/>
        <end position="26"/>
    </location>
</feature>
<keyword evidence="7" id="KW-1015">Disulfide bond</keyword>
<evidence type="ECO:0000259" key="11">
    <source>
        <dbReference type="PROSITE" id="PS50011"/>
    </source>
</evidence>
<dbReference type="HOGENOM" id="CLU_000288_43_5_1"/>
<dbReference type="Gene3D" id="1.10.510.10">
    <property type="entry name" value="Transferase(Phosphotransferase) domain 1"/>
    <property type="match status" value="1"/>
</dbReference>
<accession>A0A0E0ET34</accession>
<dbReference type="InterPro" id="IPR011009">
    <property type="entry name" value="Kinase-like_dom_sf"/>
</dbReference>
<dbReference type="Proteomes" id="UP000008021">
    <property type="component" value="Chromosome 9"/>
</dbReference>
<keyword evidence="13" id="KW-1185">Reference proteome</keyword>
<keyword evidence="4 9" id="KW-0547">Nucleotide-binding</keyword>
<dbReference type="GO" id="GO:0005886">
    <property type="term" value="C:plasma membrane"/>
    <property type="evidence" value="ECO:0007669"/>
    <property type="project" value="TreeGrafter"/>
</dbReference>
<dbReference type="AlphaFoldDB" id="A0A0E0ET34"/>
<dbReference type="EnsemblPlants" id="OMERI09G10500.1">
    <property type="protein sequence ID" value="OMERI09G10500.1"/>
    <property type="gene ID" value="OMERI09G10500"/>
</dbReference>
<dbReference type="PANTHER" id="PTHR27005:SF479">
    <property type="entry name" value="OS06G0706600 PROTEIN"/>
    <property type="match status" value="1"/>
</dbReference>
<dbReference type="InterPro" id="IPR025287">
    <property type="entry name" value="WAK_GUB"/>
</dbReference>
<evidence type="ECO:0000313" key="12">
    <source>
        <dbReference type="EnsemblPlants" id="OMERI09G10500.1"/>
    </source>
</evidence>
<dbReference type="CDD" id="cd14066">
    <property type="entry name" value="STKc_IRAK"/>
    <property type="match status" value="1"/>
</dbReference>
<keyword evidence="3 10" id="KW-0732">Signal</keyword>